<evidence type="ECO:0000256" key="9">
    <source>
        <dbReference type="ARBA" id="ARBA00023012"/>
    </source>
</evidence>
<comment type="subcellular location">
    <subcellularLocation>
        <location evidence="2">Membrane</location>
    </subcellularLocation>
</comment>
<dbReference type="InterPro" id="IPR036890">
    <property type="entry name" value="HATPase_C_sf"/>
</dbReference>
<evidence type="ECO:0000313" key="17">
    <source>
        <dbReference type="EMBL" id="TWU67135.1"/>
    </source>
</evidence>
<organism evidence="17 18">
    <name type="scientific">Crateriforma conspicua</name>
    <dbReference type="NCBI Taxonomy" id="2527996"/>
    <lineage>
        <taxon>Bacteria</taxon>
        <taxon>Pseudomonadati</taxon>
        <taxon>Planctomycetota</taxon>
        <taxon>Planctomycetia</taxon>
        <taxon>Planctomycetales</taxon>
        <taxon>Planctomycetaceae</taxon>
        <taxon>Crateriforma</taxon>
    </lineage>
</organism>
<dbReference type="FunFam" id="3.30.450.20:FF:000155">
    <property type="entry name" value="Sensor histidine kinase TodS"/>
    <property type="match status" value="1"/>
</dbReference>
<evidence type="ECO:0000256" key="2">
    <source>
        <dbReference type="ARBA" id="ARBA00004370"/>
    </source>
</evidence>
<feature type="domain" description="PAS" evidence="15">
    <location>
        <begin position="368"/>
        <end position="442"/>
    </location>
</feature>
<reference evidence="17 18" key="1">
    <citation type="submission" date="2019-02" db="EMBL/GenBank/DDBJ databases">
        <title>Deep-cultivation of Planctomycetes and their phenomic and genomic characterization uncovers novel biology.</title>
        <authorList>
            <person name="Wiegand S."/>
            <person name="Jogler M."/>
            <person name="Boedeker C."/>
            <person name="Pinto D."/>
            <person name="Vollmers J."/>
            <person name="Rivas-Marin E."/>
            <person name="Kohn T."/>
            <person name="Peeters S.H."/>
            <person name="Heuer A."/>
            <person name="Rast P."/>
            <person name="Oberbeckmann S."/>
            <person name="Bunk B."/>
            <person name="Jeske O."/>
            <person name="Meyerdierks A."/>
            <person name="Storesund J.E."/>
            <person name="Kallscheuer N."/>
            <person name="Luecker S."/>
            <person name="Lage O.M."/>
            <person name="Pohl T."/>
            <person name="Merkel B.J."/>
            <person name="Hornburger P."/>
            <person name="Mueller R.-W."/>
            <person name="Bruemmer F."/>
            <person name="Labrenz M."/>
            <person name="Spormann A.M."/>
            <person name="Op Den Camp H."/>
            <person name="Overmann J."/>
            <person name="Amann R."/>
            <person name="Jetten M.S.M."/>
            <person name="Mascher T."/>
            <person name="Medema M.H."/>
            <person name="Devos D.P."/>
            <person name="Kaster A.-K."/>
            <person name="Ovreas L."/>
            <person name="Rohde M."/>
            <person name="Galperin M.Y."/>
            <person name="Jogler C."/>
        </authorList>
    </citation>
    <scope>NUCLEOTIDE SEQUENCE [LARGE SCALE GENOMIC DNA]</scope>
    <source>
        <strain evidence="17 18">V7</strain>
    </source>
</reference>
<dbReference type="FunFam" id="3.30.565.10:FF:000010">
    <property type="entry name" value="Sensor histidine kinase RcsC"/>
    <property type="match status" value="1"/>
</dbReference>
<dbReference type="SMART" id="SM00091">
    <property type="entry name" value="PAS"/>
    <property type="match status" value="4"/>
</dbReference>
<dbReference type="FunFam" id="1.10.287.130:FF:000038">
    <property type="entry name" value="Sensory transduction histidine kinase"/>
    <property type="match status" value="1"/>
</dbReference>
<keyword evidence="9" id="KW-0902">Two-component regulatory system</keyword>
<feature type="domain" description="PAC" evidence="16">
    <location>
        <begin position="315"/>
        <end position="367"/>
    </location>
</feature>
<feature type="domain" description="Histidine kinase" evidence="13">
    <location>
        <begin position="778"/>
        <end position="998"/>
    </location>
</feature>
<dbReference type="Gene3D" id="3.30.565.10">
    <property type="entry name" value="Histidine kinase-like ATPase, C-terminal domain"/>
    <property type="match status" value="1"/>
</dbReference>
<dbReference type="Proteomes" id="UP000316476">
    <property type="component" value="Unassembled WGS sequence"/>
</dbReference>
<dbReference type="InterPro" id="IPR000700">
    <property type="entry name" value="PAS-assoc_C"/>
</dbReference>
<dbReference type="InterPro" id="IPR003661">
    <property type="entry name" value="HisK_dim/P_dom"/>
</dbReference>
<dbReference type="PANTHER" id="PTHR43047:SF72">
    <property type="entry name" value="OSMOSENSING HISTIDINE PROTEIN KINASE SLN1"/>
    <property type="match status" value="1"/>
</dbReference>
<dbReference type="Gene3D" id="3.40.50.2300">
    <property type="match status" value="1"/>
</dbReference>
<evidence type="ECO:0000259" key="15">
    <source>
        <dbReference type="PROSITE" id="PS50112"/>
    </source>
</evidence>
<evidence type="ECO:0000259" key="13">
    <source>
        <dbReference type="PROSITE" id="PS50109"/>
    </source>
</evidence>
<dbReference type="CDD" id="cd17546">
    <property type="entry name" value="REC_hyHK_CKI1_RcsC-like"/>
    <property type="match status" value="1"/>
</dbReference>
<evidence type="ECO:0000256" key="1">
    <source>
        <dbReference type="ARBA" id="ARBA00000085"/>
    </source>
</evidence>
<dbReference type="SUPFAM" id="SSF47384">
    <property type="entry name" value="Homodimeric domain of signal transducing histidine kinase"/>
    <property type="match status" value="1"/>
</dbReference>
<dbReference type="SMART" id="SM00387">
    <property type="entry name" value="HATPase_c"/>
    <property type="match status" value="1"/>
</dbReference>
<dbReference type="PROSITE" id="PS50113">
    <property type="entry name" value="PAC"/>
    <property type="match status" value="4"/>
</dbReference>
<keyword evidence="8" id="KW-0067">ATP-binding</keyword>
<dbReference type="CDD" id="cd00082">
    <property type="entry name" value="HisKA"/>
    <property type="match status" value="1"/>
</dbReference>
<dbReference type="CDD" id="cd00130">
    <property type="entry name" value="PAS"/>
    <property type="match status" value="4"/>
</dbReference>
<comment type="catalytic activity">
    <reaction evidence="1">
        <text>ATP + protein L-histidine = ADP + protein N-phospho-L-histidine.</text>
        <dbReference type="EC" id="2.7.13.3"/>
    </reaction>
</comment>
<evidence type="ECO:0000256" key="4">
    <source>
        <dbReference type="ARBA" id="ARBA00022553"/>
    </source>
</evidence>
<dbReference type="GO" id="GO:0005886">
    <property type="term" value="C:plasma membrane"/>
    <property type="evidence" value="ECO:0007669"/>
    <property type="project" value="TreeGrafter"/>
</dbReference>
<dbReference type="PROSITE" id="PS50110">
    <property type="entry name" value="RESPONSE_REGULATORY"/>
    <property type="match status" value="1"/>
</dbReference>
<dbReference type="Gene3D" id="2.10.70.100">
    <property type="match status" value="1"/>
</dbReference>
<evidence type="ECO:0000259" key="14">
    <source>
        <dbReference type="PROSITE" id="PS50110"/>
    </source>
</evidence>
<dbReference type="InterPro" id="IPR013655">
    <property type="entry name" value="PAS_fold_3"/>
</dbReference>
<keyword evidence="11" id="KW-0131">Cell cycle</keyword>
<dbReference type="Pfam" id="PF00512">
    <property type="entry name" value="HisKA"/>
    <property type="match status" value="1"/>
</dbReference>
<keyword evidence="10" id="KW-0472">Membrane</keyword>
<evidence type="ECO:0000256" key="5">
    <source>
        <dbReference type="ARBA" id="ARBA00022679"/>
    </source>
</evidence>
<dbReference type="Pfam" id="PF00072">
    <property type="entry name" value="Response_reg"/>
    <property type="match status" value="1"/>
</dbReference>
<dbReference type="NCBIfam" id="TIGR00229">
    <property type="entry name" value="sensory_box"/>
    <property type="match status" value="3"/>
</dbReference>
<dbReference type="SUPFAM" id="SSF55874">
    <property type="entry name" value="ATPase domain of HSP90 chaperone/DNA topoisomerase II/histidine kinase"/>
    <property type="match status" value="1"/>
</dbReference>
<keyword evidence="6" id="KW-0547">Nucleotide-binding</keyword>
<dbReference type="SMART" id="SM00388">
    <property type="entry name" value="HisKA"/>
    <property type="match status" value="1"/>
</dbReference>
<dbReference type="EMBL" id="SJPZ01000001">
    <property type="protein sequence ID" value="TWU67135.1"/>
    <property type="molecule type" value="Genomic_DNA"/>
</dbReference>
<dbReference type="Gene3D" id="3.30.450.20">
    <property type="entry name" value="PAS domain"/>
    <property type="match status" value="4"/>
</dbReference>
<evidence type="ECO:0000256" key="12">
    <source>
        <dbReference type="PROSITE-ProRule" id="PRU00169"/>
    </source>
</evidence>
<dbReference type="InterPro" id="IPR013656">
    <property type="entry name" value="PAS_4"/>
</dbReference>
<comment type="caution">
    <text evidence="17">The sequence shown here is derived from an EMBL/GenBank/DDBJ whole genome shotgun (WGS) entry which is preliminary data.</text>
</comment>
<evidence type="ECO:0000256" key="3">
    <source>
        <dbReference type="ARBA" id="ARBA00012438"/>
    </source>
</evidence>
<evidence type="ECO:0000256" key="11">
    <source>
        <dbReference type="ARBA" id="ARBA00023306"/>
    </source>
</evidence>
<dbReference type="GO" id="GO:0009927">
    <property type="term" value="F:histidine phosphotransfer kinase activity"/>
    <property type="evidence" value="ECO:0007669"/>
    <property type="project" value="TreeGrafter"/>
</dbReference>
<dbReference type="SUPFAM" id="SSF52172">
    <property type="entry name" value="CheY-like"/>
    <property type="match status" value="1"/>
</dbReference>
<feature type="domain" description="Response regulatory" evidence="14">
    <location>
        <begin position="1028"/>
        <end position="1147"/>
    </location>
</feature>
<dbReference type="InterPro" id="IPR011006">
    <property type="entry name" value="CheY-like_superfamily"/>
</dbReference>
<dbReference type="InterPro" id="IPR001789">
    <property type="entry name" value="Sig_transdc_resp-reg_receiver"/>
</dbReference>
<dbReference type="SMART" id="SM00448">
    <property type="entry name" value="REC"/>
    <property type="match status" value="1"/>
</dbReference>
<feature type="domain" description="PAC" evidence="16">
    <location>
        <begin position="444"/>
        <end position="496"/>
    </location>
</feature>
<dbReference type="EC" id="2.7.13.3" evidence="3"/>
<feature type="domain" description="PAC" evidence="16">
    <location>
        <begin position="704"/>
        <end position="760"/>
    </location>
</feature>
<dbReference type="InterPro" id="IPR003594">
    <property type="entry name" value="HATPase_dom"/>
</dbReference>
<protein>
    <recommendedName>
        <fullName evidence="3">histidine kinase</fullName>
        <ecNumber evidence="3">2.7.13.3</ecNumber>
    </recommendedName>
</protein>
<dbReference type="InterPro" id="IPR001610">
    <property type="entry name" value="PAC"/>
</dbReference>
<sequence>MFGWIVSPVANFMTDDTSPSGWNPTPEIASLLVTIGCSGDAASDQWLVSLLEEIVDRSAMRFVVYRADGGDTTSVFEATQRLIGDDAISLDSTRNIGPGQVAFCPAGRVPRMRQAGCVEWIETDGATDGLWGTFLASVAAVAGPSAAGIVLRSGDVEPGSVDPASDASIGEGLDAIRKVGGWAVRLACPRCGAPNTPAGQGDDDPFRPNHPSSVAMELSRLLKSCLATNPTDASLLKWVSNLDRFNQAVLETSPDGIKVLDTQGRLLQINRAGLQHMELDDFAPLRGEYWWSLWPDATRSLVKRSIRQAEKDGVARFQAQRPTAKGTMRWWDVVVSPVYDSDQNVTRYVAVSRDVTKQRQQTAELLDREKHLRRVIDHVVGFVGVLDLDGTLTEANQPAITAGGVGREDVIGKKFWDCYWWNYDPSVAERLEQDIRRVQSGETVRYDAMVRMAGDTRMMIDFQLMPVTDDSGNLINIVASGVDISDRYLVEKAIRAANAKWSALFDQSPAFIGVLNLDGTLSEVNHTALQPWGLKRDDMVGHLFWETPWWKGMSKSRQFLRDNFSAVLEGHSFHRDLSYRGPDGSRKIVDIWYVPARNDDGEIMFVIAHGRDVTQQRRNERSIKLNEQRLRDASRLAGFGTLHADVESGMQFFSDELKSLLKYPPDANLDGPLGTIPEWVHPEDLDMIQDHFQNEILRAEDHTSSIEHRVVCYDGEVRMVRLQTRTICGDDDRSGRRPVQIIGTLLDITDQRRYESELRAARIDAESANQAKSAFLANMSHEIRTPMTAILGYADLVAENVSDDETSDYIQTIRRNGNYLLDLINDILDLSKIEADKFEVQQEVFDPARVVEDVRSIMEVRAAEKGLSLQVDYDGRIPQQIYSDPKRLRQILINLVGNAIKFTRTGDVRLVVAHEQQRGDDAVRFEVHDSGIGIPTEQLGKLFQPFSQGDASVTRRFGGTGLGLAISRRLAESLGGDIVVDSEVEHGSTFTVRIDPGDLTDVEMVQPGPLVEIPPSEDDSAPVSLDCHILVTDDRRDIRFLSRRILVDAGATVTEAEDGQVALDKVVESIEQGSPFDIILLDMQMPNLDGYQAAVRLRELGFAGPIVALTADAMQGDMKRCLECGCNDYLAKPINAQNLLRLVARLTRPK</sequence>
<dbReference type="SUPFAM" id="SSF55785">
    <property type="entry name" value="PYP-like sensor domain (PAS domain)"/>
    <property type="match status" value="4"/>
</dbReference>
<accession>A0A5C6FZU5</accession>
<dbReference type="PROSITE" id="PS50109">
    <property type="entry name" value="HIS_KIN"/>
    <property type="match status" value="1"/>
</dbReference>
<gene>
    <name evidence="17" type="primary">rpfC_2</name>
    <name evidence="17" type="ORF">V7x_27080</name>
</gene>
<dbReference type="Gene3D" id="1.10.287.130">
    <property type="match status" value="1"/>
</dbReference>
<evidence type="ECO:0000313" key="18">
    <source>
        <dbReference type="Proteomes" id="UP000316476"/>
    </source>
</evidence>
<dbReference type="GO" id="GO:0000155">
    <property type="term" value="F:phosphorelay sensor kinase activity"/>
    <property type="evidence" value="ECO:0007669"/>
    <property type="project" value="InterPro"/>
</dbReference>
<evidence type="ECO:0000256" key="6">
    <source>
        <dbReference type="ARBA" id="ARBA00022741"/>
    </source>
</evidence>
<dbReference type="AlphaFoldDB" id="A0A5C6FZU5"/>
<dbReference type="GO" id="GO:0005524">
    <property type="term" value="F:ATP binding"/>
    <property type="evidence" value="ECO:0007669"/>
    <property type="project" value="UniProtKB-KW"/>
</dbReference>
<feature type="modified residue" description="4-aspartylphosphate" evidence="12">
    <location>
        <position position="1082"/>
    </location>
</feature>
<dbReference type="InterPro" id="IPR035965">
    <property type="entry name" value="PAS-like_dom_sf"/>
</dbReference>
<dbReference type="Pfam" id="PF02518">
    <property type="entry name" value="HATPase_c"/>
    <property type="match status" value="1"/>
</dbReference>
<dbReference type="InterPro" id="IPR000014">
    <property type="entry name" value="PAS"/>
</dbReference>
<dbReference type="PROSITE" id="PS50112">
    <property type="entry name" value="PAS"/>
    <property type="match status" value="1"/>
</dbReference>
<dbReference type="PANTHER" id="PTHR43047">
    <property type="entry name" value="TWO-COMPONENT HISTIDINE PROTEIN KINASE"/>
    <property type="match status" value="1"/>
</dbReference>
<evidence type="ECO:0000256" key="8">
    <source>
        <dbReference type="ARBA" id="ARBA00022840"/>
    </source>
</evidence>
<evidence type="ECO:0000256" key="10">
    <source>
        <dbReference type="ARBA" id="ARBA00023136"/>
    </source>
</evidence>
<feature type="domain" description="PAC" evidence="16">
    <location>
        <begin position="573"/>
        <end position="625"/>
    </location>
</feature>
<dbReference type="CDD" id="cd16922">
    <property type="entry name" value="HATPase_EvgS-ArcB-TorS-like"/>
    <property type="match status" value="1"/>
</dbReference>
<keyword evidence="7" id="KW-0418">Kinase</keyword>
<dbReference type="PRINTS" id="PR00344">
    <property type="entry name" value="BCTRLSENSOR"/>
</dbReference>
<proteinExistence type="predicted"/>
<evidence type="ECO:0000259" key="16">
    <source>
        <dbReference type="PROSITE" id="PS50113"/>
    </source>
</evidence>
<dbReference type="InterPro" id="IPR005467">
    <property type="entry name" value="His_kinase_dom"/>
</dbReference>
<dbReference type="InterPro" id="IPR004358">
    <property type="entry name" value="Sig_transdc_His_kin-like_C"/>
</dbReference>
<name>A0A5C6FZU5_9PLAN</name>
<dbReference type="SMART" id="SM00086">
    <property type="entry name" value="PAC"/>
    <property type="match status" value="4"/>
</dbReference>
<dbReference type="Pfam" id="PF08447">
    <property type="entry name" value="PAS_3"/>
    <property type="match status" value="1"/>
</dbReference>
<evidence type="ECO:0000256" key="7">
    <source>
        <dbReference type="ARBA" id="ARBA00022777"/>
    </source>
</evidence>
<dbReference type="Pfam" id="PF08448">
    <property type="entry name" value="PAS_4"/>
    <property type="match status" value="3"/>
</dbReference>
<dbReference type="InterPro" id="IPR036097">
    <property type="entry name" value="HisK_dim/P_sf"/>
</dbReference>
<keyword evidence="5 17" id="KW-0808">Transferase</keyword>
<keyword evidence="4 12" id="KW-0597">Phosphoprotein</keyword>